<dbReference type="RefSeq" id="WP_408126127.1">
    <property type="nucleotide sequence ID" value="NZ_JBFNFH010000001.1"/>
</dbReference>
<evidence type="ECO:0000313" key="1">
    <source>
        <dbReference type="EMBL" id="MFM1524215.1"/>
    </source>
</evidence>
<keyword evidence="2" id="KW-1185">Reference proteome</keyword>
<reference evidence="1 2" key="1">
    <citation type="journal article" date="2024" name="Front. Microbiol.">
        <title>Pangenomic and biochemical analyses of Helcococcus ovis reveal widespread tetracycline resistance and a novel bacterial species, Helcococcus bovis.</title>
        <authorList>
            <person name="Cunha F."/>
            <person name="Zhai Y."/>
            <person name="Casaro S."/>
            <person name="Jones K.L."/>
            <person name="Hernandez M."/>
            <person name="Bisinotto R.S."/>
            <person name="Kariyawasam S."/>
            <person name="Brown M.B."/>
            <person name="Phillips A."/>
            <person name="Jeong K.C."/>
            <person name="Galvao K.N."/>
        </authorList>
    </citation>
    <scope>NUCLEOTIDE SEQUENCE [LARGE SCALE GENOMIC DNA]</scope>
    <source>
        <strain evidence="1 2">KG197</strain>
    </source>
</reference>
<comment type="caution">
    <text evidence="1">The sequence shown here is derived from an EMBL/GenBank/DDBJ whole genome shotgun (WGS) entry which is preliminary data.</text>
</comment>
<protein>
    <recommendedName>
        <fullName evidence="3">Transposase IS4-like domain-containing protein</fullName>
    </recommendedName>
</protein>
<dbReference type="EMBL" id="JBFNFH010000001">
    <property type="protein sequence ID" value="MFM1524215.1"/>
    <property type="molecule type" value="Genomic_DNA"/>
</dbReference>
<evidence type="ECO:0008006" key="3">
    <source>
        <dbReference type="Google" id="ProtNLM"/>
    </source>
</evidence>
<organism evidence="1 2">
    <name type="scientific">Helcococcus bovis</name>
    <dbReference type="NCBI Taxonomy" id="3153252"/>
    <lineage>
        <taxon>Bacteria</taxon>
        <taxon>Bacillati</taxon>
        <taxon>Bacillota</taxon>
        <taxon>Tissierellia</taxon>
        <taxon>Tissierellales</taxon>
        <taxon>Peptoniphilaceae</taxon>
        <taxon>Helcococcus</taxon>
    </lineage>
</organism>
<name>A0ABW9F4B9_9FIRM</name>
<dbReference type="Proteomes" id="UP001629536">
    <property type="component" value="Unassembled WGS sequence"/>
</dbReference>
<dbReference type="SUPFAM" id="SSF53098">
    <property type="entry name" value="Ribonuclease H-like"/>
    <property type="match status" value="1"/>
</dbReference>
<evidence type="ECO:0000313" key="2">
    <source>
        <dbReference type="Proteomes" id="UP001629536"/>
    </source>
</evidence>
<sequence length="113" mass="13361">MNEKLIKKSLELAGYNLIVTSELSMIEKDVYEAYHILWRIEVSFHIMKSQLDARSVYLQKKDTIIGDFLICYLDVLLTKLLQFKFLNNAYSSDVLFDFVHNFKVAKISERKYI</sequence>
<dbReference type="InterPro" id="IPR012337">
    <property type="entry name" value="RNaseH-like_sf"/>
</dbReference>
<accession>A0ABW9F4B9</accession>
<gene>
    <name evidence="1" type="ORF">ABGF40_00835</name>
</gene>
<proteinExistence type="predicted"/>